<name>A0A914X486_9BILA</name>
<dbReference type="AlphaFoldDB" id="A0A914X486"/>
<organism evidence="2 3">
    <name type="scientific">Plectus sambesii</name>
    <dbReference type="NCBI Taxonomy" id="2011161"/>
    <lineage>
        <taxon>Eukaryota</taxon>
        <taxon>Metazoa</taxon>
        <taxon>Ecdysozoa</taxon>
        <taxon>Nematoda</taxon>
        <taxon>Chromadorea</taxon>
        <taxon>Plectida</taxon>
        <taxon>Plectina</taxon>
        <taxon>Plectoidea</taxon>
        <taxon>Plectidae</taxon>
        <taxon>Plectus</taxon>
    </lineage>
</organism>
<feature type="chain" id="PRO_5036757935" evidence="1">
    <location>
        <begin position="21"/>
        <end position="118"/>
    </location>
</feature>
<accession>A0A914X486</accession>
<keyword evidence="2" id="KW-1185">Reference proteome</keyword>
<proteinExistence type="predicted"/>
<evidence type="ECO:0000313" key="2">
    <source>
        <dbReference type="Proteomes" id="UP000887566"/>
    </source>
</evidence>
<sequence length="118" mass="13349">MRQLQVASAVAVFILVLVSAYPNGSGKTEQEGERQEDNPQITLLDNFDVGKAAANGNGSFDSFRQSLEQQHEIMVTVEQLWQRRVQQRWWHRRGVQQWDAAADMGATARNLLNVLLVL</sequence>
<dbReference type="Proteomes" id="UP000887566">
    <property type="component" value="Unplaced"/>
</dbReference>
<protein>
    <submittedName>
        <fullName evidence="3">Uncharacterized protein</fullName>
    </submittedName>
</protein>
<dbReference type="WBParaSite" id="PSAMB.scaffold596size46246.g7171.t1">
    <property type="protein sequence ID" value="PSAMB.scaffold596size46246.g7171.t1"/>
    <property type="gene ID" value="PSAMB.scaffold596size46246.g7171"/>
</dbReference>
<evidence type="ECO:0000256" key="1">
    <source>
        <dbReference type="SAM" id="SignalP"/>
    </source>
</evidence>
<reference evidence="3" key="1">
    <citation type="submission" date="2022-11" db="UniProtKB">
        <authorList>
            <consortium name="WormBaseParasite"/>
        </authorList>
    </citation>
    <scope>IDENTIFICATION</scope>
</reference>
<keyword evidence="1" id="KW-0732">Signal</keyword>
<feature type="signal peptide" evidence="1">
    <location>
        <begin position="1"/>
        <end position="20"/>
    </location>
</feature>
<evidence type="ECO:0000313" key="3">
    <source>
        <dbReference type="WBParaSite" id="PSAMB.scaffold596size46246.g7171.t1"/>
    </source>
</evidence>